<evidence type="ECO:0000313" key="3">
    <source>
        <dbReference type="Proteomes" id="UP000317722"/>
    </source>
</evidence>
<gene>
    <name evidence="2" type="ORF">EAH86_12195</name>
</gene>
<evidence type="ECO:0000313" key="2">
    <source>
        <dbReference type="EMBL" id="TPG16345.1"/>
    </source>
</evidence>
<reference evidence="2 3" key="1">
    <citation type="journal article" date="2019" name="Environ. Microbiol.">
        <title>Species interactions and distinct microbial communities in high Arctic permafrost affected cryosols are associated with the CH4 and CO2 gas fluxes.</title>
        <authorList>
            <person name="Altshuler I."/>
            <person name="Hamel J."/>
            <person name="Turney S."/>
            <person name="Magnuson E."/>
            <person name="Levesque R."/>
            <person name="Greer C."/>
            <person name="Whyte L.G."/>
        </authorList>
    </citation>
    <scope>NUCLEOTIDE SEQUENCE [LARGE SCALE GENOMIC DNA]</scope>
    <source>
        <strain evidence="2 3">S9.3A</strain>
    </source>
</reference>
<name>A0A502CRT1_9MICO</name>
<organism evidence="2 3">
    <name type="scientific">Pedococcus bigeumensis</name>
    <dbReference type="NCBI Taxonomy" id="433644"/>
    <lineage>
        <taxon>Bacteria</taxon>
        <taxon>Bacillati</taxon>
        <taxon>Actinomycetota</taxon>
        <taxon>Actinomycetes</taxon>
        <taxon>Micrococcales</taxon>
        <taxon>Intrasporangiaceae</taxon>
        <taxon>Pedococcus</taxon>
    </lineage>
</organism>
<dbReference type="Proteomes" id="UP000317722">
    <property type="component" value="Unassembled WGS sequence"/>
</dbReference>
<protein>
    <submittedName>
        <fullName evidence="2">Uncharacterized protein</fullName>
    </submittedName>
</protein>
<dbReference type="OrthoDB" id="161020at2"/>
<sequence>MDGNSENPYAGQGPVLLDIGGDVGALVVVMPARTEALEVELRPAGATAARGPSDHPPGSHSHDTTHAHDHRHPHAESHHHQHQGPSGQPVAAGTAYPHVAVVGRPDGDGLVHSLVYPAATEGDYELFVLPDGPVAMTASVTGGQVTHTTWPD</sequence>
<dbReference type="RefSeq" id="WP_140741068.1">
    <property type="nucleotide sequence ID" value="NZ_RCZM01000004.1"/>
</dbReference>
<proteinExistence type="predicted"/>
<comment type="caution">
    <text evidence="2">The sequence shown here is derived from an EMBL/GenBank/DDBJ whole genome shotgun (WGS) entry which is preliminary data.</text>
</comment>
<feature type="region of interest" description="Disordered" evidence="1">
    <location>
        <begin position="45"/>
        <end position="95"/>
    </location>
</feature>
<keyword evidence="3" id="KW-1185">Reference proteome</keyword>
<dbReference type="AlphaFoldDB" id="A0A502CRT1"/>
<evidence type="ECO:0000256" key="1">
    <source>
        <dbReference type="SAM" id="MobiDB-lite"/>
    </source>
</evidence>
<accession>A0A502CRT1</accession>
<feature type="compositionally biased region" description="Basic residues" evidence="1">
    <location>
        <begin position="68"/>
        <end position="82"/>
    </location>
</feature>
<dbReference type="EMBL" id="RCZM01000004">
    <property type="protein sequence ID" value="TPG16345.1"/>
    <property type="molecule type" value="Genomic_DNA"/>
</dbReference>